<feature type="transmembrane region" description="Helical" evidence="1">
    <location>
        <begin position="351"/>
        <end position="375"/>
    </location>
</feature>
<sequence length="707" mass="79375">MIKNQRKSVQETSYYFLLIAAGMLSIYIFFYQQIHSNFSWVFGGDYDAVIEAVLVSHWYHVFESSQIWNQPLYFYPYQDVLGYNDGYFLYGLIGIPYRLLGFDLLVAQELVHMTVKAIGFVSMAMFLGRLQQKNIVMLLGAALFTLFINSSIHAYHGQLFSVGFVPLLALLLLETVRSVFARQKKAMLLYGAAFSVMYGAVLITGFYMAWFFGLFVIAYVACYACHDFQKVKEFFKLALSAKCQLALILLVFLLAVAPFLYVYLPKLKETGGQGYDSQIFYSLHFVDMLNFGRGSLLWGRVFEFFDNRFPGMWRPGEFQVGFTPDVFILSAFIIFVLILKKTQASPLWFKVLACATLLAMLLPLSFSGHSLWFFVRSLIPGGRGLRVIARFYIFLAFPVSVLIAVYFSSLWQLFQKARIPILVLLTLTCLGQINTQKEVGLDVKKHMSRVDNAASVPKDCQSFFVHNPLPKANDFITSVYGQNVQAMLLADAFGIPALNGFATFNPSDWIFEERPMYVYRVGNYVKNHHLQGVCQYDIGRNKWLAADAIDYHAEIANYQSGETAAFAKDGAGDKFVLDGWSAAESWGRWSDAQTATLIMRAPAADGQALALEFTSRAFLTPAHPALNIAVSVNGRKLDTFTYQYPVDAGDSVRKLMIPGELRAQDQGLLKIAFEMEKPASPASLGLSADSRNLGLGLVSLKLLPKAD</sequence>
<dbReference type="AlphaFoldDB" id="A0A127QCM4"/>
<reference evidence="3 4" key="1">
    <citation type="submission" date="2015-11" db="EMBL/GenBank/DDBJ databases">
        <title>Exploring the genomic traits of fungus-feeding bacterial genus Collimonas.</title>
        <authorList>
            <person name="Song C."/>
            <person name="Schmidt R."/>
            <person name="de Jager V."/>
            <person name="Krzyzanowska D."/>
            <person name="Jongedijk E."/>
            <person name="Cankar K."/>
            <person name="Beekwilder J."/>
            <person name="van Veen A."/>
            <person name="de Boer W."/>
            <person name="van Veen J.A."/>
            <person name="Garbeva P."/>
        </authorList>
    </citation>
    <scope>NUCLEOTIDE SEQUENCE [LARGE SCALE GENOMIC DNA]</scope>
    <source>
        <strain evidence="3 4">Ter91</strain>
    </source>
</reference>
<protein>
    <submittedName>
        <fullName evidence="3">Putative membrane protein</fullName>
    </submittedName>
</protein>
<dbReference type="Proteomes" id="UP000074561">
    <property type="component" value="Chromosome"/>
</dbReference>
<dbReference type="EMBL" id="CP013234">
    <property type="protein sequence ID" value="AMP07780.1"/>
    <property type="molecule type" value="Genomic_DNA"/>
</dbReference>
<feature type="transmembrane region" description="Helical" evidence="1">
    <location>
        <begin position="387"/>
        <end position="407"/>
    </location>
</feature>
<dbReference type="PATRIC" id="fig|279113.9.peg.5454"/>
<organism evidence="3 4">
    <name type="scientific">Collimonas pratensis</name>
    <dbReference type="NCBI Taxonomy" id="279113"/>
    <lineage>
        <taxon>Bacteria</taxon>
        <taxon>Pseudomonadati</taxon>
        <taxon>Pseudomonadota</taxon>
        <taxon>Betaproteobacteria</taxon>
        <taxon>Burkholderiales</taxon>
        <taxon>Oxalobacteraceae</taxon>
        <taxon>Collimonas</taxon>
    </lineage>
</organism>
<feature type="transmembrane region" description="Helical" evidence="1">
    <location>
        <begin position="318"/>
        <end position="339"/>
    </location>
</feature>
<dbReference type="Pfam" id="PF22895">
    <property type="entry name" value="DUF7024"/>
    <property type="match status" value="1"/>
</dbReference>
<keyword evidence="1" id="KW-1133">Transmembrane helix</keyword>
<accession>A0A127QCM4</accession>
<dbReference type="KEGG" id="cpra:CPter91_5497"/>
<name>A0A127QCM4_9BURK</name>
<feature type="transmembrane region" description="Helical" evidence="1">
    <location>
        <begin position="159"/>
        <end position="180"/>
    </location>
</feature>
<feature type="transmembrane region" description="Helical" evidence="1">
    <location>
        <begin position="187"/>
        <end position="203"/>
    </location>
</feature>
<keyword evidence="1" id="KW-0812">Transmembrane</keyword>
<feature type="domain" description="DUF7024" evidence="2">
    <location>
        <begin position="558"/>
        <end position="702"/>
    </location>
</feature>
<proteinExistence type="predicted"/>
<evidence type="ECO:0000259" key="2">
    <source>
        <dbReference type="Pfam" id="PF22895"/>
    </source>
</evidence>
<feature type="transmembrane region" description="Helical" evidence="1">
    <location>
        <begin position="245"/>
        <end position="264"/>
    </location>
</feature>
<dbReference type="InterPro" id="IPR054288">
    <property type="entry name" value="DUF7024"/>
</dbReference>
<dbReference type="STRING" id="279113.CPter91_5497"/>
<feature type="transmembrane region" description="Helical" evidence="1">
    <location>
        <begin position="12"/>
        <end position="30"/>
    </location>
</feature>
<evidence type="ECO:0000313" key="4">
    <source>
        <dbReference type="Proteomes" id="UP000074561"/>
    </source>
</evidence>
<evidence type="ECO:0000256" key="1">
    <source>
        <dbReference type="SAM" id="Phobius"/>
    </source>
</evidence>
<evidence type="ECO:0000313" key="3">
    <source>
        <dbReference type="EMBL" id="AMP07780.1"/>
    </source>
</evidence>
<gene>
    <name evidence="3" type="ORF">CPter91_5497</name>
</gene>
<feature type="transmembrane region" description="Helical" evidence="1">
    <location>
        <begin position="110"/>
        <end position="128"/>
    </location>
</feature>
<keyword evidence="1" id="KW-0472">Membrane</keyword>
<feature type="transmembrane region" description="Helical" evidence="1">
    <location>
        <begin position="135"/>
        <end position="153"/>
    </location>
</feature>